<protein>
    <recommendedName>
        <fullName evidence="3">Carboxypeptidase regulatory-like domain-containing protein</fullName>
    </recommendedName>
</protein>
<sequence>MKTFYFFSLVLLTFACDPIGLDEDITPKRGNTTGGDDEDPIIQGSVIFPEDSESDTLVMLMDIESSRILDFTLTNKAGRFCLKSPKQKDLAIRLVNPSGGFVTSDSFRTESLPLLLKV</sequence>
<organism evidence="1 2">
    <name type="scientific">Splendidivirga corallicola</name>
    <dbReference type="NCBI Taxonomy" id="3051826"/>
    <lineage>
        <taxon>Bacteria</taxon>
        <taxon>Pseudomonadati</taxon>
        <taxon>Bacteroidota</taxon>
        <taxon>Cytophagia</taxon>
        <taxon>Cytophagales</taxon>
        <taxon>Splendidivirgaceae</taxon>
        <taxon>Splendidivirga</taxon>
    </lineage>
</organism>
<dbReference type="EMBL" id="JAUJEA010000002">
    <property type="protein sequence ID" value="MDN5201265.1"/>
    <property type="molecule type" value="Genomic_DNA"/>
</dbReference>
<evidence type="ECO:0000313" key="1">
    <source>
        <dbReference type="EMBL" id="MDN5201265.1"/>
    </source>
</evidence>
<dbReference type="Proteomes" id="UP001172082">
    <property type="component" value="Unassembled WGS sequence"/>
</dbReference>
<evidence type="ECO:0008006" key="3">
    <source>
        <dbReference type="Google" id="ProtNLM"/>
    </source>
</evidence>
<reference evidence="1" key="1">
    <citation type="submission" date="2023-06" db="EMBL/GenBank/DDBJ databases">
        <title>Genomic of Parafulvivirga corallium.</title>
        <authorList>
            <person name="Wang G."/>
        </authorList>
    </citation>
    <scope>NUCLEOTIDE SEQUENCE</scope>
    <source>
        <strain evidence="1">BMA10</strain>
    </source>
</reference>
<dbReference type="PROSITE" id="PS51257">
    <property type="entry name" value="PROKAR_LIPOPROTEIN"/>
    <property type="match status" value="1"/>
</dbReference>
<proteinExistence type="predicted"/>
<accession>A0ABT8KKM2</accession>
<name>A0ABT8KKM2_9BACT</name>
<comment type="caution">
    <text evidence="1">The sequence shown here is derived from an EMBL/GenBank/DDBJ whole genome shotgun (WGS) entry which is preliminary data.</text>
</comment>
<keyword evidence="2" id="KW-1185">Reference proteome</keyword>
<evidence type="ECO:0000313" key="2">
    <source>
        <dbReference type="Proteomes" id="UP001172082"/>
    </source>
</evidence>
<gene>
    <name evidence="1" type="ORF">QQ008_07830</name>
</gene>
<dbReference type="RefSeq" id="WP_346751291.1">
    <property type="nucleotide sequence ID" value="NZ_JAUJEA010000002.1"/>
</dbReference>